<dbReference type="FunFam" id="3.40.630.10:FF:000084">
    <property type="entry name" value="Carboxypeptidase B2"/>
    <property type="match status" value="1"/>
</dbReference>
<evidence type="ECO:0000256" key="10">
    <source>
        <dbReference type="PROSITE-ProRule" id="PRU01379"/>
    </source>
</evidence>
<feature type="active site" description="Proton donor/acceptor" evidence="10">
    <location>
        <position position="319"/>
    </location>
</feature>
<evidence type="ECO:0000256" key="4">
    <source>
        <dbReference type="ARBA" id="ARBA00022670"/>
    </source>
</evidence>
<evidence type="ECO:0000256" key="7">
    <source>
        <dbReference type="ARBA" id="ARBA00022801"/>
    </source>
</evidence>
<evidence type="ECO:0000256" key="1">
    <source>
        <dbReference type="ARBA" id="ARBA00001947"/>
    </source>
</evidence>
<name>A0A7J7JR00_BUGNE</name>
<evidence type="ECO:0000256" key="2">
    <source>
        <dbReference type="ARBA" id="ARBA00005988"/>
    </source>
</evidence>
<keyword evidence="4" id="KW-0645">Protease</keyword>
<keyword evidence="9" id="KW-0482">Metalloprotease</keyword>
<protein>
    <submittedName>
        <fullName evidence="12">CPA1</fullName>
    </submittedName>
</protein>
<dbReference type="GO" id="GO:0006508">
    <property type="term" value="P:proteolysis"/>
    <property type="evidence" value="ECO:0007669"/>
    <property type="project" value="UniProtKB-KW"/>
</dbReference>
<dbReference type="PROSITE" id="PS52035">
    <property type="entry name" value="PEPTIDASE_M14"/>
    <property type="match status" value="1"/>
</dbReference>
<dbReference type="GO" id="GO:0004181">
    <property type="term" value="F:metallocarboxypeptidase activity"/>
    <property type="evidence" value="ECO:0007669"/>
    <property type="project" value="InterPro"/>
</dbReference>
<evidence type="ECO:0000256" key="5">
    <source>
        <dbReference type="ARBA" id="ARBA00022723"/>
    </source>
</evidence>
<dbReference type="SMART" id="SM00631">
    <property type="entry name" value="Zn_pept"/>
    <property type="match status" value="1"/>
</dbReference>
<evidence type="ECO:0000256" key="8">
    <source>
        <dbReference type="ARBA" id="ARBA00022833"/>
    </source>
</evidence>
<evidence type="ECO:0000256" key="9">
    <source>
        <dbReference type="ARBA" id="ARBA00023049"/>
    </source>
</evidence>
<dbReference type="InterPro" id="IPR000834">
    <property type="entry name" value="Peptidase_M14"/>
</dbReference>
<comment type="caution">
    <text evidence="12">The sequence shown here is derived from an EMBL/GenBank/DDBJ whole genome shotgun (WGS) entry which is preliminary data.</text>
</comment>
<evidence type="ECO:0000256" key="3">
    <source>
        <dbReference type="ARBA" id="ARBA00022645"/>
    </source>
</evidence>
<dbReference type="Gene3D" id="3.40.630.10">
    <property type="entry name" value="Zn peptidases"/>
    <property type="match status" value="2"/>
</dbReference>
<dbReference type="EMBL" id="VXIV02001954">
    <property type="protein sequence ID" value="KAF6028417.1"/>
    <property type="molecule type" value="Genomic_DNA"/>
</dbReference>
<dbReference type="GO" id="GO:0008270">
    <property type="term" value="F:zinc ion binding"/>
    <property type="evidence" value="ECO:0007669"/>
    <property type="project" value="InterPro"/>
</dbReference>
<keyword evidence="3" id="KW-0121">Carboxypeptidase</keyword>
<comment type="cofactor">
    <cofactor evidence="1">
        <name>Zn(2+)</name>
        <dbReference type="ChEBI" id="CHEBI:29105"/>
    </cofactor>
</comment>
<dbReference type="InterPro" id="IPR057246">
    <property type="entry name" value="CARBOXYPEPT_ZN_1"/>
</dbReference>
<evidence type="ECO:0000256" key="6">
    <source>
        <dbReference type="ARBA" id="ARBA00022729"/>
    </source>
</evidence>
<evidence type="ECO:0000313" key="13">
    <source>
        <dbReference type="Proteomes" id="UP000593567"/>
    </source>
</evidence>
<dbReference type="PANTHER" id="PTHR11705">
    <property type="entry name" value="PROTEASE FAMILY M14 CARBOXYPEPTIDASE A,B"/>
    <property type="match status" value="1"/>
</dbReference>
<feature type="domain" description="Peptidase M14" evidence="11">
    <location>
        <begin position="79"/>
        <end position="337"/>
    </location>
</feature>
<dbReference type="GO" id="GO:0005615">
    <property type="term" value="C:extracellular space"/>
    <property type="evidence" value="ECO:0007669"/>
    <property type="project" value="TreeGrafter"/>
</dbReference>
<sequence>MKMYNSMLLTLYSDEFTLWSSGVSQSSWVRFSVEAIIFHSFYELNYFFPLIESAGQHPHGRDKRWIVQLFQRGFQVPDNFASYYQIYKWMMAKEKEFPSIMKVESIGKTYERMEQYIAKIGEPGVDKPIIWIDSGIHGREWISVTTGVNIIDKLLNGYKTKDPQVLELLKNFDWYILPVANPDGYIFTHYSGVREIVEKNEDQLWNGMYGADPNRNGTTNGAKLAAQDYRICLAITESLPNYTQLRAVLVRPLCLVCKQLPQDYRQLLSAGQAAAAAMRKSSGAIYQVGRVPDFIYEASGSSMDWVKATLGTKYVFGLELSQPVLKTTWDSLCLVIR</sequence>
<dbReference type="AlphaFoldDB" id="A0A7J7JR00"/>
<keyword evidence="8" id="KW-0862">Zinc</keyword>
<dbReference type="PROSITE" id="PS00132">
    <property type="entry name" value="CARBOXYPEPT_ZN_1"/>
    <property type="match status" value="1"/>
</dbReference>
<evidence type="ECO:0000313" key="12">
    <source>
        <dbReference type="EMBL" id="KAF6028417.1"/>
    </source>
</evidence>
<keyword evidence="13" id="KW-1185">Reference proteome</keyword>
<dbReference type="PANTHER" id="PTHR11705:SF91">
    <property type="entry name" value="FI01817P-RELATED"/>
    <property type="match status" value="1"/>
</dbReference>
<comment type="similarity">
    <text evidence="2 10">Belongs to the peptidase M14 family.</text>
</comment>
<organism evidence="12 13">
    <name type="scientific">Bugula neritina</name>
    <name type="common">Brown bryozoan</name>
    <name type="synonym">Sertularia neritina</name>
    <dbReference type="NCBI Taxonomy" id="10212"/>
    <lineage>
        <taxon>Eukaryota</taxon>
        <taxon>Metazoa</taxon>
        <taxon>Spiralia</taxon>
        <taxon>Lophotrochozoa</taxon>
        <taxon>Bryozoa</taxon>
        <taxon>Gymnolaemata</taxon>
        <taxon>Cheilostomatida</taxon>
        <taxon>Flustrina</taxon>
        <taxon>Buguloidea</taxon>
        <taxon>Bugulidae</taxon>
        <taxon>Bugula</taxon>
    </lineage>
</organism>
<proteinExistence type="inferred from homology"/>
<dbReference type="PRINTS" id="PR00765">
    <property type="entry name" value="CRBOXYPTASEA"/>
</dbReference>
<keyword evidence="7" id="KW-0378">Hydrolase</keyword>
<reference evidence="12" key="1">
    <citation type="submission" date="2020-06" db="EMBL/GenBank/DDBJ databases">
        <title>Draft genome of Bugula neritina, a colonial animal packing powerful symbionts and potential medicines.</title>
        <authorList>
            <person name="Rayko M."/>
        </authorList>
    </citation>
    <scope>NUCLEOTIDE SEQUENCE [LARGE SCALE GENOMIC DNA]</scope>
    <source>
        <strain evidence="12">Kwan_BN1</strain>
    </source>
</reference>
<gene>
    <name evidence="12" type="ORF">EB796_013306</name>
</gene>
<evidence type="ECO:0000259" key="11">
    <source>
        <dbReference type="PROSITE" id="PS52035"/>
    </source>
</evidence>
<dbReference type="Pfam" id="PF00246">
    <property type="entry name" value="Peptidase_M14"/>
    <property type="match status" value="2"/>
</dbReference>
<dbReference type="Proteomes" id="UP000593567">
    <property type="component" value="Unassembled WGS sequence"/>
</dbReference>
<accession>A0A7J7JR00</accession>
<dbReference type="SUPFAM" id="SSF53187">
    <property type="entry name" value="Zn-dependent exopeptidases"/>
    <property type="match status" value="1"/>
</dbReference>
<dbReference type="OrthoDB" id="3626597at2759"/>
<keyword evidence="6" id="KW-0732">Signal</keyword>
<keyword evidence="5" id="KW-0479">Metal-binding</keyword>